<keyword evidence="1" id="KW-0472">Membrane</keyword>
<evidence type="ECO:0008006" key="5">
    <source>
        <dbReference type="Google" id="ProtNLM"/>
    </source>
</evidence>
<feature type="transmembrane region" description="Helical" evidence="1">
    <location>
        <begin position="77"/>
        <end position="101"/>
    </location>
</feature>
<dbReference type="PROSITE" id="PS50216">
    <property type="entry name" value="DHHC"/>
    <property type="match status" value="1"/>
</dbReference>
<keyword evidence="1" id="KW-0812">Transmembrane</keyword>
<feature type="signal peptide" evidence="2">
    <location>
        <begin position="1"/>
        <end position="21"/>
    </location>
</feature>
<sequence length="390" mass="44100">MSWSWFKEVVVTLLELVLAVAEVISQWLCGWIPVLLVADLLGHTCAVLLFLLGDVIIPFHTTPGPLFVVSRHDNNVALALLGVFAFVFVMTAGPLAQMWTCSYKMQRRGYRPPAAAVSGLKAVMQANASPGLSARYTAQGFRPNRCTKCVPSLRGLEEGSANMMHGDRMYHCVTESGKDLGCIPVLDHHCWWLWVPVSLPTIKSYLIFMVWLVIFQTVSLGILAWPLAIWSWQANAWLYVFIAACFPYMLVLVLAAPIRKQWRRLACMDSPGKEYTLYIRHRRTPAFPMYVKRSDGTYVHKVIGYNPWDKGTALNLRSVLGESVWSWPVWFLLPRRVREYGTGEEDLPLSSRFHQDIQDTQASVGFTFAMADIPLQTLPARQRRGFSSES</sequence>
<feature type="transmembrane region" description="Helical" evidence="1">
    <location>
        <begin position="205"/>
        <end position="230"/>
    </location>
</feature>
<feature type="transmembrane region" description="Helical" evidence="1">
    <location>
        <begin position="236"/>
        <end position="258"/>
    </location>
</feature>
<evidence type="ECO:0000313" key="4">
    <source>
        <dbReference type="Proteomes" id="UP000434172"/>
    </source>
</evidence>
<evidence type="ECO:0000256" key="2">
    <source>
        <dbReference type="SAM" id="SignalP"/>
    </source>
</evidence>
<comment type="caution">
    <text evidence="3">The sequence shown here is derived from an EMBL/GenBank/DDBJ whole genome shotgun (WGS) entry which is preliminary data.</text>
</comment>
<dbReference type="AlphaFoldDB" id="A0A8H3WQS1"/>
<organism evidence="3 4">
    <name type="scientific">Colletotrichum asianum</name>
    <dbReference type="NCBI Taxonomy" id="702518"/>
    <lineage>
        <taxon>Eukaryota</taxon>
        <taxon>Fungi</taxon>
        <taxon>Dikarya</taxon>
        <taxon>Ascomycota</taxon>
        <taxon>Pezizomycotina</taxon>
        <taxon>Sordariomycetes</taxon>
        <taxon>Hypocreomycetidae</taxon>
        <taxon>Glomerellales</taxon>
        <taxon>Glomerellaceae</taxon>
        <taxon>Colletotrichum</taxon>
        <taxon>Colletotrichum gloeosporioides species complex</taxon>
    </lineage>
</organism>
<keyword evidence="1" id="KW-1133">Transmembrane helix</keyword>
<protein>
    <recommendedName>
        <fullName evidence="5">Palmitoyltransferase</fullName>
    </recommendedName>
</protein>
<feature type="transmembrane region" description="Helical" evidence="1">
    <location>
        <begin position="31"/>
        <end position="57"/>
    </location>
</feature>
<proteinExistence type="predicted"/>
<dbReference type="Proteomes" id="UP000434172">
    <property type="component" value="Unassembled WGS sequence"/>
</dbReference>
<keyword evidence="2" id="KW-0732">Signal</keyword>
<accession>A0A8H3WQS1</accession>
<gene>
    <name evidence="3" type="ORF">GQ607_001617</name>
</gene>
<feature type="transmembrane region" description="Helical" evidence="1">
    <location>
        <begin position="6"/>
        <end position="24"/>
    </location>
</feature>
<keyword evidence="4" id="KW-1185">Reference proteome</keyword>
<evidence type="ECO:0000313" key="3">
    <source>
        <dbReference type="EMBL" id="KAF0331309.1"/>
    </source>
</evidence>
<evidence type="ECO:0000256" key="1">
    <source>
        <dbReference type="SAM" id="Phobius"/>
    </source>
</evidence>
<reference evidence="3 4" key="1">
    <citation type="submission" date="2019-12" db="EMBL/GenBank/DDBJ databases">
        <title>A genome sequence resource for the geographically widespread anthracnose pathogen Colletotrichum asianum.</title>
        <authorList>
            <person name="Meng Y."/>
        </authorList>
    </citation>
    <scope>NUCLEOTIDE SEQUENCE [LARGE SCALE GENOMIC DNA]</scope>
    <source>
        <strain evidence="3 4">ICMP 18580</strain>
    </source>
</reference>
<feature type="chain" id="PRO_5034261587" description="Palmitoyltransferase" evidence="2">
    <location>
        <begin position="22"/>
        <end position="390"/>
    </location>
</feature>
<dbReference type="EMBL" id="WOWK01000004">
    <property type="protein sequence ID" value="KAF0331309.1"/>
    <property type="molecule type" value="Genomic_DNA"/>
</dbReference>
<dbReference type="OrthoDB" id="5226086at2759"/>
<name>A0A8H3WQS1_9PEZI</name>